<dbReference type="GO" id="GO:0000976">
    <property type="term" value="F:transcription cis-regulatory region binding"/>
    <property type="evidence" value="ECO:0007669"/>
    <property type="project" value="TreeGrafter"/>
</dbReference>
<dbReference type="SUPFAM" id="SSF46689">
    <property type="entry name" value="Homeodomain-like"/>
    <property type="match status" value="1"/>
</dbReference>
<dbReference type="EMBL" id="VCKZ01000002">
    <property type="protein sequence ID" value="TMR42380.1"/>
    <property type="molecule type" value="Genomic_DNA"/>
</dbReference>
<keyword evidence="3" id="KW-0804">Transcription</keyword>
<dbReference type="Pfam" id="PF00440">
    <property type="entry name" value="TetR_N"/>
    <property type="match status" value="1"/>
</dbReference>
<accession>A0A5S4HKH2</accession>
<dbReference type="Gene3D" id="1.10.357.10">
    <property type="entry name" value="Tetracycline Repressor, domain 2"/>
    <property type="match status" value="1"/>
</dbReference>
<evidence type="ECO:0000256" key="3">
    <source>
        <dbReference type="ARBA" id="ARBA00023163"/>
    </source>
</evidence>
<evidence type="ECO:0000259" key="4">
    <source>
        <dbReference type="Pfam" id="PF00440"/>
    </source>
</evidence>
<evidence type="ECO:0000313" key="5">
    <source>
        <dbReference type="EMBL" id="TMR42380.1"/>
    </source>
</evidence>
<dbReference type="InterPro" id="IPR036271">
    <property type="entry name" value="Tet_transcr_reg_TetR-rel_C_sf"/>
</dbReference>
<keyword evidence="1" id="KW-0805">Transcription regulation</keyword>
<dbReference type="InterPro" id="IPR050109">
    <property type="entry name" value="HTH-type_TetR-like_transc_reg"/>
</dbReference>
<evidence type="ECO:0000256" key="1">
    <source>
        <dbReference type="ARBA" id="ARBA00023015"/>
    </source>
</evidence>
<keyword evidence="2" id="KW-0238">DNA-binding</keyword>
<dbReference type="AlphaFoldDB" id="A0A5S4HKH2"/>
<feature type="domain" description="HTH tetR-type" evidence="4">
    <location>
        <begin position="74"/>
        <end position="119"/>
    </location>
</feature>
<reference evidence="5 6" key="1">
    <citation type="submission" date="2019-05" db="EMBL/GenBank/DDBJ databases">
        <title>Draft genome sequence of Actinomadura geliboluensis A8036.</title>
        <authorList>
            <person name="Saricaoglu S."/>
            <person name="Isik K."/>
        </authorList>
    </citation>
    <scope>NUCLEOTIDE SEQUENCE [LARGE SCALE GENOMIC DNA]</scope>
    <source>
        <strain evidence="5 6">A8036</strain>
    </source>
</reference>
<dbReference type="InterPro" id="IPR001647">
    <property type="entry name" value="HTH_TetR"/>
</dbReference>
<evidence type="ECO:0000256" key="2">
    <source>
        <dbReference type="ARBA" id="ARBA00023125"/>
    </source>
</evidence>
<gene>
    <name evidence="5" type="ORF">ETD96_00650</name>
</gene>
<dbReference type="PANTHER" id="PTHR30055">
    <property type="entry name" value="HTH-TYPE TRANSCRIPTIONAL REGULATOR RUTR"/>
    <property type="match status" value="1"/>
</dbReference>
<dbReference type="GO" id="GO:0003700">
    <property type="term" value="F:DNA-binding transcription factor activity"/>
    <property type="evidence" value="ECO:0007669"/>
    <property type="project" value="TreeGrafter"/>
</dbReference>
<dbReference type="OrthoDB" id="3467435at2"/>
<evidence type="ECO:0000313" key="6">
    <source>
        <dbReference type="Proteomes" id="UP000305238"/>
    </source>
</evidence>
<sequence>MASVEDVARQLLARAEEAGAGPLSALGLEELAALHGVSRSTLLRQIGSRRRLDAALAELGVAEAPQQRVADRAVAAAAELIALRGVGGMTLEDVAAAAQCSVQAIHAQIGGRDKLLIAVFARYSPMDRMAAVLSRPSDDLAADAQALYLVILDSLHETPAIAAMAAEALASPHSPLARYVRETYVVKGVGLIARWLDVHVRRGVVRPLPHRLLVSVFGGPITAEALSRAAAGERPSADQRRTTARELAESFVRAVRP</sequence>
<keyword evidence="6" id="KW-1185">Reference proteome</keyword>
<name>A0A5S4HKH2_9ACTN</name>
<organism evidence="5 6">
    <name type="scientific">Actinomadura geliboluensis</name>
    <dbReference type="NCBI Taxonomy" id="882440"/>
    <lineage>
        <taxon>Bacteria</taxon>
        <taxon>Bacillati</taxon>
        <taxon>Actinomycetota</taxon>
        <taxon>Actinomycetes</taxon>
        <taxon>Streptosporangiales</taxon>
        <taxon>Thermomonosporaceae</taxon>
        <taxon>Actinomadura</taxon>
    </lineage>
</organism>
<dbReference type="Proteomes" id="UP000305238">
    <property type="component" value="Unassembled WGS sequence"/>
</dbReference>
<dbReference type="SUPFAM" id="SSF48498">
    <property type="entry name" value="Tetracyclin repressor-like, C-terminal domain"/>
    <property type="match status" value="1"/>
</dbReference>
<dbReference type="PANTHER" id="PTHR30055:SF234">
    <property type="entry name" value="HTH-TYPE TRANSCRIPTIONAL REGULATOR BETI"/>
    <property type="match status" value="1"/>
</dbReference>
<dbReference type="RefSeq" id="WP_138632295.1">
    <property type="nucleotide sequence ID" value="NZ_JASWDG010000005.1"/>
</dbReference>
<protein>
    <submittedName>
        <fullName evidence="5">TetR family transcriptional regulator</fullName>
    </submittedName>
</protein>
<dbReference type="InterPro" id="IPR009057">
    <property type="entry name" value="Homeodomain-like_sf"/>
</dbReference>
<comment type="caution">
    <text evidence="5">The sequence shown here is derived from an EMBL/GenBank/DDBJ whole genome shotgun (WGS) entry which is preliminary data.</text>
</comment>
<proteinExistence type="predicted"/>